<dbReference type="EMBL" id="JACEFO010002806">
    <property type="protein sequence ID" value="KAF8648582.1"/>
    <property type="molecule type" value="Genomic_DNA"/>
</dbReference>
<evidence type="ECO:0000313" key="3">
    <source>
        <dbReference type="Proteomes" id="UP000636709"/>
    </source>
</evidence>
<feature type="region of interest" description="Disordered" evidence="1">
    <location>
        <begin position="1"/>
        <end position="61"/>
    </location>
</feature>
<dbReference type="OrthoDB" id="718831at2759"/>
<reference evidence="2" key="1">
    <citation type="submission" date="2020-07" db="EMBL/GenBank/DDBJ databases">
        <title>Genome sequence and genetic diversity analysis of an under-domesticated orphan crop, white fonio (Digitaria exilis).</title>
        <authorList>
            <person name="Bennetzen J.L."/>
            <person name="Chen S."/>
            <person name="Ma X."/>
            <person name="Wang X."/>
            <person name="Yssel A.E.J."/>
            <person name="Chaluvadi S.R."/>
            <person name="Johnson M."/>
            <person name="Gangashetty P."/>
            <person name="Hamidou F."/>
            <person name="Sanogo M.D."/>
            <person name="Zwaenepoel A."/>
            <person name="Wallace J."/>
            <person name="Van De Peer Y."/>
            <person name="Van Deynze A."/>
        </authorList>
    </citation>
    <scope>NUCLEOTIDE SEQUENCE</scope>
    <source>
        <tissue evidence="2">Leaves</tissue>
    </source>
</reference>
<dbReference type="Proteomes" id="UP000636709">
    <property type="component" value="Unassembled WGS sequence"/>
</dbReference>
<protein>
    <submittedName>
        <fullName evidence="2">Uncharacterized protein</fullName>
    </submittedName>
</protein>
<keyword evidence="3" id="KW-1185">Reference proteome</keyword>
<evidence type="ECO:0000256" key="1">
    <source>
        <dbReference type="SAM" id="MobiDB-lite"/>
    </source>
</evidence>
<accession>A0A835A3S9</accession>
<proteinExistence type="predicted"/>
<dbReference type="AlphaFoldDB" id="A0A835A3S9"/>
<organism evidence="2 3">
    <name type="scientific">Digitaria exilis</name>
    <dbReference type="NCBI Taxonomy" id="1010633"/>
    <lineage>
        <taxon>Eukaryota</taxon>
        <taxon>Viridiplantae</taxon>
        <taxon>Streptophyta</taxon>
        <taxon>Embryophyta</taxon>
        <taxon>Tracheophyta</taxon>
        <taxon>Spermatophyta</taxon>
        <taxon>Magnoliopsida</taxon>
        <taxon>Liliopsida</taxon>
        <taxon>Poales</taxon>
        <taxon>Poaceae</taxon>
        <taxon>PACMAD clade</taxon>
        <taxon>Panicoideae</taxon>
        <taxon>Panicodae</taxon>
        <taxon>Paniceae</taxon>
        <taxon>Anthephorinae</taxon>
        <taxon>Digitaria</taxon>
    </lineage>
</organism>
<name>A0A835A3S9_9POAL</name>
<sequence>MAAGARDPSSGHDIAGGLATRRWQPHVSGGRKQGSSNGVGEVGGGGHTKRHAREHGIEGHGGQIKGEGDWIVVCGCRIQRAGVRINGHGYGHMVAMDGAPAVQVAVDGSTGMEVVVNKAMDEELAPEVQARLERVLAGIDPVYHATFISLYKVMVPALFKSK</sequence>
<comment type="caution">
    <text evidence="2">The sequence shown here is derived from an EMBL/GenBank/DDBJ whole genome shotgun (WGS) entry which is preliminary data.</text>
</comment>
<gene>
    <name evidence="2" type="ORF">HU200_064625</name>
</gene>
<evidence type="ECO:0000313" key="2">
    <source>
        <dbReference type="EMBL" id="KAF8648582.1"/>
    </source>
</evidence>